<dbReference type="InterPro" id="IPR022042">
    <property type="entry name" value="snRNA-activating_su3"/>
</dbReference>
<feature type="compositionally biased region" description="Polar residues" evidence="7">
    <location>
        <begin position="70"/>
        <end position="89"/>
    </location>
</feature>
<dbReference type="EMBL" id="CAXHTA020000017">
    <property type="protein sequence ID" value="CAL5227718.1"/>
    <property type="molecule type" value="Genomic_DNA"/>
</dbReference>
<keyword evidence="5" id="KW-0804">Transcription</keyword>
<accession>A0ABP1GAM6</accession>
<keyword evidence="3" id="KW-0805">Transcription regulation</keyword>
<evidence type="ECO:0000256" key="4">
    <source>
        <dbReference type="ARBA" id="ARBA00023125"/>
    </source>
</evidence>
<proteinExistence type="inferred from homology"/>
<evidence type="ECO:0000256" key="6">
    <source>
        <dbReference type="ARBA" id="ARBA00023242"/>
    </source>
</evidence>
<reference evidence="8 9" key="1">
    <citation type="submission" date="2024-06" db="EMBL/GenBank/DDBJ databases">
        <authorList>
            <person name="Kraege A."/>
            <person name="Thomma B."/>
        </authorList>
    </citation>
    <scope>NUCLEOTIDE SEQUENCE [LARGE SCALE GENOMIC DNA]</scope>
</reference>
<dbReference type="Pfam" id="PF12251">
    <property type="entry name" value="SNAPC3"/>
    <property type="match status" value="1"/>
</dbReference>
<evidence type="ECO:0000256" key="5">
    <source>
        <dbReference type="ARBA" id="ARBA00023163"/>
    </source>
</evidence>
<evidence type="ECO:0000313" key="8">
    <source>
        <dbReference type="EMBL" id="CAL5227718.1"/>
    </source>
</evidence>
<comment type="similarity">
    <text evidence="2">Belongs to the SNAPC3/SRD2 family.</text>
</comment>
<comment type="subcellular location">
    <subcellularLocation>
        <location evidence="1">Nucleus</location>
    </subcellularLocation>
</comment>
<feature type="region of interest" description="Disordered" evidence="7">
    <location>
        <begin position="34"/>
        <end position="140"/>
    </location>
</feature>
<feature type="compositionally biased region" description="Basic and acidic residues" evidence="7">
    <location>
        <begin position="44"/>
        <end position="53"/>
    </location>
</feature>
<gene>
    <name evidence="8" type="primary">g10730</name>
    <name evidence="8" type="ORF">VP750_LOCUS9624</name>
</gene>
<keyword evidence="9" id="KW-1185">Reference proteome</keyword>
<evidence type="ECO:0000256" key="7">
    <source>
        <dbReference type="SAM" id="MobiDB-lite"/>
    </source>
</evidence>
<evidence type="ECO:0000256" key="3">
    <source>
        <dbReference type="ARBA" id="ARBA00023015"/>
    </source>
</evidence>
<sequence length="562" mass="61893">MTDGEVRRSGRARRQPKILYDVYSNVNLAADEAPGLQPTADVENPARSEDAVKSQRQRGRPKADRERSTGAVQEANQALRQQHGQSPQSEPANEQRAEQPEEAPEYQLSASTVVQERKAKQQETAVVAKVSKAPTKRKRVKYDPAPMKAVAEHAQNILEPVSQTAVPAAVNPCAALNCRPSAPLSQRAFKQAARRVLEELQQRLQLQEDDGADIDVSALLLPEPGLASDAPEVQAEPASANVMALDVTREQSGATGIADADEADEGFGEQLAEAGKTLQSLDNRLKGRRTGKRLYYRAPPAAEAQAGAIIVPGPEWLGSDEVIITVGVLRYGQLSCLQEFNVLQRQPLTVLRDLLSCPADAHLGTVGMSVPGAYFYIEGIFYNDMRQPGALDYSQPVRRFCAEYNLLAPRPSLEPSCEASWRPQRHLQPGVAPEQPPGSYRTASMHETCFSDLDGLRIGATGYVYCHQGCCEHALYFKDVRSIHPDDPQQASDYPVQTFQASYRRQKCGICLARYATKVTYQDKYAPTTPGFWCTECYEAMHYDAKGQLKDSHKVFPLPVTM</sequence>
<keyword evidence="6" id="KW-0539">Nucleus</keyword>
<evidence type="ECO:0000256" key="1">
    <source>
        <dbReference type="ARBA" id="ARBA00004123"/>
    </source>
</evidence>
<name>A0ABP1GAM6_9CHLO</name>
<evidence type="ECO:0000256" key="2">
    <source>
        <dbReference type="ARBA" id="ARBA00010410"/>
    </source>
</evidence>
<comment type="caution">
    <text evidence="8">The sequence shown here is derived from an EMBL/GenBank/DDBJ whole genome shotgun (WGS) entry which is preliminary data.</text>
</comment>
<organism evidence="8 9">
    <name type="scientific">Coccomyxa viridis</name>
    <dbReference type="NCBI Taxonomy" id="1274662"/>
    <lineage>
        <taxon>Eukaryota</taxon>
        <taxon>Viridiplantae</taxon>
        <taxon>Chlorophyta</taxon>
        <taxon>core chlorophytes</taxon>
        <taxon>Trebouxiophyceae</taxon>
        <taxon>Trebouxiophyceae incertae sedis</taxon>
        <taxon>Coccomyxaceae</taxon>
        <taxon>Coccomyxa</taxon>
    </lineage>
</organism>
<dbReference type="Proteomes" id="UP001497392">
    <property type="component" value="Unassembled WGS sequence"/>
</dbReference>
<evidence type="ECO:0000313" key="9">
    <source>
        <dbReference type="Proteomes" id="UP001497392"/>
    </source>
</evidence>
<dbReference type="PANTHER" id="PTHR13421:SF16">
    <property type="entry name" value="SNRNA-ACTIVATING PROTEIN COMPLEX SUBUNIT 3"/>
    <property type="match status" value="1"/>
</dbReference>
<keyword evidence="4" id="KW-0238">DNA-binding</keyword>
<dbReference type="PANTHER" id="PTHR13421">
    <property type="entry name" value="SNRNA-ACTIVATING PROTEIN COMPLEX SUBUNIT 3"/>
    <property type="match status" value="1"/>
</dbReference>
<protein>
    <submittedName>
        <fullName evidence="8">G10730 protein</fullName>
    </submittedName>
</protein>